<comment type="subcellular location">
    <subcellularLocation>
        <location evidence="1">Membrane</location>
        <topology evidence="1">Multi-pass membrane protein</topology>
    </subcellularLocation>
</comment>
<feature type="transmembrane region" description="Helical" evidence="6">
    <location>
        <begin position="372"/>
        <end position="391"/>
    </location>
</feature>
<feature type="transmembrane region" description="Helical" evidence="6">
    <location>
        <begin position="259"/>
        <end position="276"/>
    </location>
</feature>
<feature type="transmembrane region" description="Helical" evidence="6">
    <location>
        <begin position="104"/>
        <end position="122"/>
    </location>
</feature>
<evidence type="ECO:0000256" key="2">
    <source>
        <dbReference type="ARBA" id="ARBA00022692"/>
    </source>
</evidence>
<dbReference type="PANTHER" id="PTHR23294">
    <property type="entry name" value="ET TRANSLATION PRODUCT-RELATED"/>
    <property type="match status" value="1"/>
</dbReference>
<evidence type="ECO:0000313" key="8">
    <source>
        <dbReference type="Proteomes" id="UP000308730"/>
    </source>
</evidence>
<organism evidence="7 8">
    <name type="scientific">Antrodiella citrinella</name>
    <dbReference type="NCBI Taxonomy" id="2447956"/>
    <lineage>
        <taxon>Eukaryota</taxon>
        <taxon>Fungi</taxon>
        <taxon>Dikarya</taxon>
        <taxon>Basidiomycota</taxon>
        <taxon>Agaricomycotina</taxon>
        <taxon>Agaricomycetes</taxon>
        <taxon>Polyporales</taxon>
        <taxon>Steccherinaceae</taxon>
        <taxon>Antrodiella</taxon>
    </lineage>
</organism>
<dbReference type="SUPFAM" id="SSF103473">
    <property type="entry name" value="MFS general substrate transporter"/>
    <property type="match status" value="1"/>
</dbReference>
<dbReference type="InterPro" id="IPR051617">
    <property type="entry name" value="UNC-93-like_regulator"/>
</dbReference>
<feature type="transmembrane region" description="Helical" evidence="6">
    <location>
        <begin position="166"/>
        <end position="184"/>
    </location>
</feature>
<evidence type="ECO:0000256" key="6">
    <source>
        <dbReference type="SAM" id="Phobius"/>
    </source>
</evidence>
<evidence type="ECO:0000256" key="4">
    <source>
        <dbReference type="ARBA" id="ARBA00023136"/>
    </source>
</evidence>
<dbReference type="GO" id="GO:0016020">
    <property type="term" value="C:membrane"/>
    <property type="evidence" value="ECO:0007669"/>
    <property type="project" value="UniProtKB-SubCell"/>
</dbReference>
<evidence type="ECO:0008006" key="9">
    <source>
        <dbReference type="Google" id="ProtNLM"/>
    </source>
</evidence>
<reference evidence="7 8" key="1">
    <citation type="submission" date="2019-02" db="EMBL/GenBank/DDBJ databases">
        <title>Genome sequencing of the rare red list fungi Antrodiella citrinella (Flaviporus citrinellus).</title>
        <authorList>
            <person name="Buettner E."/>
            <person name="Kellner H."/>
        </authorList>
    </citation>
    <scope>NUCLEOTIDE SEQUENCE [LARGE SCALE GENOMIC DNA]</scope>
    <source>
        <strain evidence="7 8">DSM 108506</strain>
    </source>
</reference>
<comment type="caution">
    <text evidence="7">The sequence shown here is derived from an EMBL/GenBank/DDBJ whole genome shotgun (WGS) entry which is preliminary data.</text>
</comment>
<gene>
    <name evidence="7" type="ORF">EUX98_g7448</name>
</gene>
<keyword evidence="8" id="KW-1185">Reference proteome</keyword>
<sequence>MEDYVNSEKQSTSSKEESGSAVVTQDATQSHARFKEWYYRPMTQVILLGFVCFMGPGLYNALNGLGGGGRVDTKTNANANAVHYATFAFFAFFAGPIHNYLGPILTLQLGTFGYALNVAAYLSTNINPKTSAFILAAGAIQGVCAGLLWTAQGSLMLAYSTESQKGIFIGIFWSIFNLGSVVGSSISLGQNYNSKANGVTESTYIAFLVLTLIGVAIPVCMANPKKMFRSDGTKVVYAQHPSVRATLWGLWTTLRNDPWIIMLFPMFFVSNWFYTWQFNEYNSALFDIRGRSLNNLVYWIAQIFGSIAIATLLDQKRLTWRMRAWAGWSVLFVMVFVVHIWAYFYQRNYTRATVAATINKIDIHDPKYVGRVFLYIFCGLLDAMWQTTVYWLMGVMSNDPAKLAHFVGFYKGIQSAGAAGVWRADGEGLPYMNVFISTWVLLAVGLICAIPMIYMRVADNRDEIVQKMDEPEAANEKVAQV</sequence>
<feature type="transmembrane region" description="Helical" evidence="6">
    <location>
        <begin position="325"/>
        <end position="344"/>
    </location>
</feature>
<keyword evidence="3 6" id="KW-1133">Transmembrane helix</keyword>
<dbReference type="OrthoDB" id="196103at2759"/>
<feature type="transmembrane region" description="Helical" evidence="6">
    <location>
        <begin position="434"/>
        <end position="454"/>
    </location>
</feature>
<feature type="transmembrane region" description="Helical" evidence="6">
    <location>
        <begin position="134"/>
        <end position="159"/>
    </location>
</feature>
<dbReference type="Gene3D" id="1.20.1250.20">
    <property type="entry name" value="MFS general substrate transporter like domains"/>
    <property type="match status" value="1"/>
</dbReference>
<dbReference type="InterPro" id="IPR036259">
    <property type="entry name" value="MFS_trans_sf"/>
</dbReference>
<feature type="region of interest" description="Disordered" evidence="5">
    <location>
        <begin position="1"/>
        <end position="24"/>
    </location>
</feature>
<dbReference type="EMBL" id="SGPM01000315">
    <property type="protein sequence ID" value="THH26745.1"/>
    <property type="molecule type" value="Genomic_DNA"/>
</dbReference>
<dbReference type="Proteomes" id="UP000308730">
    <property type="component" value="Unassembled WGS sequence"/>
</dbReference>
<evidence type="ECO:0000256" key="5">
    <source>
        <dbReference type="SAM" id="MobiDB-lite"/>
    </source>
</evidence>
<feature type="transmembrane region" description="Helical" evidence="6">
    <location>
        <begin position="296"/>
        <end position="313"/>
    </location>
</feature>
<dbReference type="InterPro" id="IPR010291">
    <property type="entry name" value="Ion_channel_UNC-93"/>
</dbReference>
<dbReference type="AlphaFoldDB" id="A0A4S4MM32"/>
<keyword evidence="4 6" id="KW-0472">Membrane</keyword>
<feature type="transmembrane region" description="Helical" evidence="6">
    <location>
        <begin position="42"/>
        <end position="61"/>
    </location>
</feature>
<feature type="transmembrane region" description="Helical" evidence="6">
    <location>
        <begin position="81"/>
        <end position="97"/>
    </location>
</feature>
<protein>
    <recommendedName>
        <fullName evidence="9">Major facilitator superfamily (MFS) profile domain-containing protein</fullName>
    </recommendedName>
</protein>
<proteinExistence type="predicted"/>
<name>A0A4S4MM32_9APHY</name>
<dbReference type="PANTHER" id="PTHR23294:SF59">
    <property type="entry name" value="UNC93-LIKE PROTEIN C922.05C"/>
    <property type="match status" value="1"/>
</dbReference>
<feature type="transmembrane region" description="Helical" evidence="6">
    <location>
        <begin position="204"/>
        <end position="222"/>
    </location>
</feature>
<accession>A0A4S4MM32</accession>
<evidence type="ECO:0000313" key="7">
    <source>
        <dbReference type="EMBL" id="THH26745.1"/>
    </source>
</evidence>
<dbReference type="Pfam" id="PF05978">
    <property type="entry name" value="UNC-93"/>
    <property type="match status" value="1"/>
</dbReference>
<keyword evidence="2 6" id="KW-0812">Transmembrane</keyword>
<evidence type="ECO:0000256" key="3">
    <source>
        <dbReference type="ARBA" id="ARBA00022989"/>
    </source>
</evidence>
<evidence type="ECO:0000256" key="1">
    <source>
        <dbReference type="ARBA" id="ARBA00004141"/>
    </source>
</evidence>